<sequence>MTYRLFSCWGVYATSKNALNRISTHFHVAGLKEEPSASGPSSLQATSSARRKDSWSTVHTDLDFSFSRSGRRRGCSEELRARVATVKDQPNQARFEPIFKRSQCIAALCSRGWKGA</sequence>
<dbReference type="VEuPathDB" id="FungiDB:HpaG810949"/>
<proteinExistence type="predicted"/>
<dbReference type="HOGENOM" id="CLU_2101619_0_0_1"/>
<dbReference type="AlphaFoldDB" id="M4BWP8"/>
<evidence type="ECO:0000256" key="1">
    <source>
        <dbReference type="SAM" id="MobiDB-lite"/>
    </source>
</evidence>
<organism evidence="2 3">
    <name type="scientific">Hyaloperonospora arabidopsidis (strain Emoy2)</name>
    <name type="common">Downy mildew agent</name>
    <name type="synonym">Peronospora arabidopsidis</name>
    <dbReference type="NCBI Taxonomy" id="559515"/>
    <lineage>
        <taxon>Eukaryota</taxon>
        <taxon>Sar</taxon>
        <taxon>Stramenopiles</taxon>
        <taxon>Oomycota</taxon>
        <taxon>Peronosporomycetes</taxon>
        <taxon>Peronosporales</taxon>
        <taxon>Peronosporaceae</taxon>
        <taxon>Hyaloperonospora</taxon>
    </lineage>
</organism>
<protein>
    <submittedName>
        <fullName evidence="2">Uncharacterized protein</fullName>
    </submittedName>
</protein>
<evidence type="ECO:0000313" key="3">
    <source>
        <dbReference type="Proteomes" id="UP000011713"/>
    </source>
</evidence>
<keyword evidence="3" id="KW-1185">Reference proteome</keyword>
<reference evidence="3" key="1">
    <citation type="journal article" date="2010" name="Science">
        <title>Signatures of adaptation to obligate biotrophy in the Hyaloperonospora arabidopsidis genome.</title>
        <authorList>
            <person name="Baxter L."/>
            <person name="Tripathy S."/>
            <person name="Ishaque N."/>
            <person name="Boot N."/>
            <person name="Cabral A."/>
            <person name="Kemen E."/>
            <person name="Thines M."/>
            <person name="Ah-Fong A."/>
            <person name="Anderson R."/>
            <person name="Badejoko W."/>
            <person name="Bittner-Eddy P."/>
            <person name="Boore J.L."/>
            <person name="Chibucos M.C."/>
            <person name="Coates M."/>
            <person name="Dehal P."/>
            <person name="Delehaunty K."/>
            <person name="Dong S."/>
            <person name="Downton P."/>
            <person name="Dumas B."/>
            <person name="Fabro G."/>
            <person name="Fronick C."/>
            <person name="Fuerstenberg S.I."/>
            <person name="Fulton L."/>
            <person name="Gaulin E."/>
            <person name="Govers F."/>
            <person name="Hughes L."/>
            <person name="Humphray S."/>
            <person name="Jiang R.H."/>
            <person name="Judelson H."/>
            <person name="Kamoun S."/>
            <person name="Kyung K."/>
            <person name="Meijer H."/>
            <person name="Minx P."/>
            <person name="Morris P."/>
            <person name="Nelson J."/>
            <person name="Phuntumart V."/>
            <person name="Qutob D."/>
            <person name="Rehmany A."/>
            <person name="Rougon-Cardoso A."/>
            <person name="Ryden P."/>
            <person name="Torto-Alalibo T."/>
            <person name="Studholme D."/>
            <person name="Wang Y."/>
            <person name="Win J."/>
            <person name="Wood J."/>
            <person name="Clifton S.W."/>
            <person name="Rogers J."/>
            <person name="Van den Ackerveken G."/>
            <person name="Jones J.D."/>
            <person name="McDowell J.M."/>
            <person name="Beynon J."/>
            <person name="Tyler B.M."/>
        </authorList>
    </citation>
    <scope>NUCLEOTIDE SEQUENCE [LARGE SCALE GENOMIC DNA]</scope>
    <source>
        <strain evidence="3">Emoy2</strain>
    </source>
</reference>
<reference evidence="2" key="2">
    <citation type="submission" date="2015-06" db="UniProtKB">
        <authorList>
            <consortium name="EnsemblProtists"/>
        </authorList>
    </citation>
    <scope>IDENTIFICATION</scope>
    <source>
        <strain evidence="2">Emoy2</strain>
    </source>
</reference>
<accession>M4BWP8</accession>
<dbReference type="EMBL" id="JH598006">
    <property type="status" value="NOT_ANNOTATED_CDS"/>
    <property type="molecule type" value="Genomic_DNA"/>
</dbReference>
<dbReference type="Proteomes" id="UP000011713">
    <property type="component" value="Unassembled WGS sequence"/>
</dbReference>
<evidence type="ECO:0000313" key="2">
    <source>
        <dbReference type="EnsemblProtists" id="HpaP810949"/>
    </source>
</evidence>
<feature type="region of interest" description="Disordered" evidence="1">
    <location>
        <begin position="33"/>
        <end position="56"/>
    </location>
</feature>
<name>M4BWP8_HYAAE</name>
<feature type="compositionally biased region" description="Polar residues" evidence="1">
    <location>
        <begin position="38"/>
        <end position="48"/>
    </location>
</feature>
<dbReference type="InParanoid" id="M4BWP8"/>
<dbReference type="EnsemblProtists" id="HpaT810949">
    <property type="protein sequence ID" value="HpaP810949"/>
    <property type="gene ID" value="HpaG810949"/>
</dbReference>